<protein>
    <recommendedName>
        <fullName evidence="2">SCP domain-containing protein</fullName>
    </recommendedName>
</protein>
<evidence type="ECO:0000313" key="4">
    <source>
        <dbReference type="Proteomes" id="UP000629098"/>
    </source>
</evidence>
<dbReference type="InterPro" id="IPR013783">
    <property type="entry name" value="Ig-like_fold"/>
</dbReference>
<dbReference type="Pfam" id="PF00188">
    <property type="entry name" value="CAP"/>
    <property type="match status" value="2"/>
</dbReference>
<feature type="domain" description="SCP" evidence="2">
    <location>
        <begin position="9"/>
        <end position="120"/>
    </location>
</feature>
<dbReference type="CDD" id="cd05379">
    <property type="entry name" value="CAP_bacterial"/>
    <property type="match status" value="2"/>
</dbReference>
<dbReference type="InterPro" id="IPR035940">
    <property type="entry name" value="CAP_sf"/>
</dbReference>
<dbReference type="EMBL" id="JACXAE010000051">
    <property type="protein sequence ID" value="MBD2773312.1"/>
    <property type="molecule type" value="Genomic_DNA"/>
</dbReference>
<reference evidence="3" key="1">
    <citation type="submission" date="2020-09" db="EMBL/GenBank/DDBJ databases">
        <title>Iningainema tapete sp. nov. (Scytonemataceae, Cyanobacteria) from greenhouses in central Florida (USA) produces two types of nodularin with biosynthetic potential for microcystin-LR and anabaenopeptins.</title>
        <authorList>
            <person name="Berthold D.E."/>
            <person name="Lefler F.W."/>
            <person name="Huang I.-S."/>
            <person name="Abdulla H."/>
            <person name="Zimba P.V."/>
            <person name="Laughinghouse H.D. IV."/>
        </authorList>
    </citation>
    <scope>NUCLEOTIDE SEQUENCE</scope>
    <source>
        <strain evidence="3">BLCCT55</strain>
    </source>
</reference>
<name>A0A8J7BX85_9CYAN</name>
<accession>A0A8J7BX85</accession>
<feature type="compositionally biased region" description="Polar residues" evidence="1">
    <location>
        <begin position="472"/>
        <end position="494"/>
    </location>
</feature>
<sequence>MATFEQQVLDLTNQERAKNGLSPLQANDELNYTAEKYAKEMSDRRFFSHTGLDGSKPWDRAKAVGYEAQTMGENIAAGQKTPQQVVQDWMNSPGHRANILRSQYKDLGVGFENNYWVQNFGSGDTNPATNIPGGQSNTGSVSNPPPAQTMEPISNPTVASPESTSNQGASPDPNPVDSQPTLSSNSFEPTNYEQYMLELINRARANPLAEEQRQGSSLGNVSSDAKQPLAWNTNLSKAAQDHNNWQDKNRTISHNGEGGLPWERAFKAGYDMSAPQSSQANENLSFGGSSTPKSATQYVEERHNSLYGSSGHRANFFDGNWKEAGIDFLGKQTSDGKNLTQASVVEFFGKPASGKTFLTGVAYNDLVRKDNFYTPGEGLGGIKVEAVRKSDNKTFTARTTSSGGYQVALDPGEYDVTFSEGKLTQPTKNTVKVDSKNVKLDLVSDKQVDSVFYTNPDLESGTSAPIEGANDTLASQPGEQLQPSNTLESSPTSDFLLSTNRGSIGLIQDFMTNAISNELSTFQFGNYNQVDNGLPSNDLIAAADTTISKPNIIDPTPSLV</sequence>
<gene>
    <name evidence="3" type="ORF">ICL16_14840</name>
</gene>
<dbReference type="PANTHER" id="PTHR31157:SF1">
    <property type="entry name" value="SCP DOMAIN-CONTAINING PROTEIN"/>
    <property type="match status" value="1"/>
</dbReference>
<feature type="compositionally biased region" description="Polar residues" evidence="1">
    <location>
        <begin position="151"/>
        <end position="169"/>
    </location>
</feature>
<feature type="region of interest" description="Disordered" evidence="1">
    <location>
        <begin position="454"/>
        <end position="494"/>
    </location>
</feature>
<dbReference type="SUPFAM" id="SSF55797">
    <property type="entry name" value="PR-1-like"/>
    <property type="match status" value="2"/>
</dbReference>
<dbReference type="PANTHER" id="PTHR31157">
    <property type="entry name" value="SCP DOMAIN-CONTAINING PROTEIN"/>
    <property type="match status" value="1"/>
</dbReference>
<organism evidence="3 4">
    <name type="scientific">Iningainema tapete BLCC-T55</name>
    <dbReference type="NCBI Taxonomy" id="2748662"/>
    <lineage>
        <taxon>Bacteria</taxon>
        <taxon>Bacillati</taxon>
        <taxon>Cyanobacteriota</taxon>
        <taxon>Cyanophyceae</taxon>
        <taxon>Nostocales</taxon>
        <taxon>Scytonemataceae</taxon>
        <taxon>Iningainema tapete</taxon>
    </lineage>
</organism>
<feature type="region of interest" description="Disordered" evidence="1">
    <location>
        <begin position="274"/>
        <end position="295"/>
    </location>
</feature>
<feature type="compositionally biased region" description="Polar residues" evidence="1">
    <location>
        <begin position="176"/>
        <end position="187"/>
    </location>
</feature>
<keyword evidence="4" id="KW-1185">Reference proteome</keyword>
<feature type="region of interest" description="Disordered" evidence="1">
    <location>
        <begin position="126"/>
        <end position="187"/>
    </location>
</feature>
<dbReference type="RefSeq" id="WP_190828943.1">
    <property type="nucleotide sequence ID" value="NZ_CAWPPI010000051.1"/>
</dbReference>
<evidence type="ECO:0000313" key="3">
    <source>
        <dbReference type="EMBL" id="MBD2773312.1"/>
    </source>
</evidence>
<comment type="caution">
    <text evidence="3">The sequence shown here is derived from an EMBL/GenBank/DDBJ whole genome shotgun (WGS) entry which is preliminary data.</text>
</comment>
<evidence type="ECO:0000259" key="2">
    <source>
        <dbReference type="Pfam" id="PF00188"/>
    </source>
</evidence>
<dbReference type="InterPro" id="IPR014044">
    <property type="entry name" value="CAP_dom"/>
</dbReference>
<proteinExistence type="predicted"/>
<dbReference type="Gene3D" id="2.60.40.10">
    <property type="entry name" value="Immunoglobulins"/>
    <property type="match status" value="1"/>
</dbReference>
<feature type="domain" description="SCP" evidence="2">
    <location>
        <begin position="197"/>
        <end position="328"/>
    </location>
</feature>
<dbReference type="Gene3D" id="3.40.33.10">
    <property type="entry name" value="CAP"/>
    <property type="match status" value="2"/>
</dbReference>
<dbReference type="Proteomes" id="UP000629098">
    <property type="component" value="Unassembled WGS sequence"/>
</dbReference>
<dbReference type="AlphaFoldDB" id="A0A8J7BX85"/>
<evidence type="ECO:0000256" key="1">
    <source>
        <dbReference type="SAM" id="MobiDB-lite"/>
    </source>
</evidence>
<feature type="compositionally biased region" description="Polar residues" evidence="1">
    <location>
        <begin position="126"/>
        <end position="142"/>
    </location>
</feature>